<evidence type="ECO:0000259" key="2">
    <source>
        <dbReference type="Pfam" id="PF17733"/>
    </source>
</evidence>
<gene>
    <name evidence="4" type="ORF">ABOM_007141</name>
</gene>
<evidence type="ECO:0008006" key="6">
    <source>
        <dbReference type="Google" id="ProtNLM"/>
    </source>
</evidence>
<dbReference type="InterPro" id="IPR058841">
    <property type="entry name" value="HTH_76"/>
</dbReference>
<dbReference type="Proteomes" id="UP000179179">
    <property type="component" value="Unassembled WGS sequence"/>
</dbReference>
<accession>A0A1F7ZVT2</accession>
<comment type="caution">
    <text evidence="4">The sequence shown here is derived from an EMBL/GenBank/DDBJ whole genome shotgun (WGS) entry which is preliminary data.</text>
</comment>
<dbReference type="OrthoDB" id="9936937at2759"/>
<proteinExistence type="predicted"/>
<dbReference type="Pfam" id="PF25871">
    <property type="entry name" value="HTH_76"/>
    <property type="match status" value="1"/>
</dbReference>
<feature type="domain" description="Peroxisomal membrane protein PEX14-like KPWE" evidence="2">
    <location>
        <begin position="152"/>
        <end position="199"/>
    </location>
</feature>
<dbReference type="STRING" id="109264.A0A1F7ZVT2"/>
<evidence type="ECO:0000256" key="1">
    <source>
        <dbReference type="SAM" id="MobiDB-lite"/>
    </source>
</evidence>
<dbReference type="Pfam" id="PF17733">
    <property type="entry name" value="KPWE_dom"/>
    <property type="match status" value="1"/>
</dbReference>
<dbReference type="PANTHER" id="PTHR36855:SF1">
    <property type="entry name" value="PEROXISOME MEMBRANE ANCHOR PROTEIN PEX14P N-TERMINAL DOMAIN-CONTAINING PROTEIN"/>
    <property type="match status" value="1"/>
</dbReference>
<dbReference type="GeneID" id="34450531"/>
<dbReference type="PANTHER" id="PTHR36855">
    <property type="entry name" value="CHROMOSOME 10, WHOLE GENOME SHOTGUN SEQUENCE"/>
    <property type="match status" value="1"/>
</dbReference>
<keyword evidence="5" id="KW-1185">Reference proteome</keyword>
<name>A0A1F7ZVT2_9EURO</name>
<dbReference type="InterPro" id="IPR040554">
    <property type="entry name" value="KPWE_PEX14_dom"/>
</dbReference>
<evidence type="ECO:0000259" key="3">
    <source>
        <dbReference type="Pfam" id="PF25871"/>
    </source>
</evidence>
<evidence type="ECO:0000313" key="4">
    <source>
        <dbReference type="EMBL" id="OGM43560.1"/>
    </source>
</evidence>
<reference evidence="4 5" key="1">
    <citation type="journal article" date="2016" name="Genome Biol. Evol.">
        <title>Draft genome sequence of an aflatoxigenic Aspergillus species, A. bombycis.</title>
        <authorList>
            <person name="Moore G.G."/>
            <person name="Mack B.M."/>
            <person name="Beltz S.B."/>
            <person name="Gilbert M.K."/>
        </authorList>
    </citation>
    <scope>NUCLEOTIDE SEQUENCE [LARGE SCALE GENOMIC DNA]</scope>
    <source>
        <strain evidence="5">NRRL 26010</strain>
    </source>
</reference>
<sequence>MDAPPVVNNNLSAKLPVETTHSAADDGNSISGTQQVEIEIYEKLRSYPFHADREFAKGLAIILGHPDTPATETEIGRIDDLVLQAKCFYFSRKEKLTQSVNFAAYKAWLHAEILSGNENTGATPQQHSTPLADTRISADHVKQTSIPVQEPTYPSSFAHIVELITTGQPVPGIQQIPSTILTGHDTPSTKPRRRKPWEKDEVGETPLT</sequence>
<dbReference type="RefSeq" id="XP_022387277.1">
    <property type="nucleotide sequence ID" value="XM_022534270.1"/>
</dbReference>
<feature type="compositionally biased region" description="Polar residues" evidence="1">
    <location>
        <begin position="175"/>
        <end position="189"/>
    </location>
</feature>
<evidence type="ECO:0000313" key="5">
    <source>
        <dbReference type="Proteomes" id="UP000179179"/>
    </source>
</evidence>
<feature type="domain" description="PEX14-like helix-turn-helix" evidence="3">
    <location>
        <begin position="39"/>
        <end position="111"/>
    </location>
</feature>
<organism evidence="4 5">
    <name type="scientific">Aspergillus bombycis</name>
    <dbReference type="NCBI Taxonomy" id="109264"/>
    <lineage>
        <taxon>Eukaryota</taxon>
        <taxon>Fungi</taxon>
        <taxon>Dikarya</taxon>
        <taxon>Ascomycota</taxon>
        <taxon>Pezizomycotina</taxon>
        <taxon>Eurotiomycetes</taxon>
        <taxon>Eurotiomycetidae</taxon>
        <taxon>Eurotiales</taxon>
        <taxon>Aspergillaceae</taxon>
        <taxon>Aspergillus</taxon>
    </lineage>
</organism>
<protein>
    <recommendedName>
        <fullName evidence="6">MYB DNA-binding domain protein</fullName>
    </recommendedName>
</protein>
<feature type="region of interest" description="Disordered" evidence="1">
    <location>
        <begin position="174"/>
        <end position="208"/>
    </location>
</feature>
<dbReference type="EMBL" id="LYCR01000068">
    <property type="protein sequence ID" value="OGM43560.1"/>
    <property type="molecule type" value="Genomic_DNA"/>
</dbReference>
<dbReference type="AlphaFoldDB" id="A0A1F7ZVT2"/>